<evidence type="ECO:0000313" key="1">
    <source>
        <dbReference type="EMBL" id="XBS19230.1"/>
    </source>
</evidence>
<dbReference type="Proteomes" id="UP001225378">
    <property type="component" value="Chromosome"/>
</dbReference>
<dbReference type="RefSeq" id="WP_349431183.1">
    <property type="nucleotide sequence ID" value="NZ_CP157743.1"/>
</dbReference>
<dbReference type="KEGG" id="mech:Q9L42_012725"/>
<keyword evidence="2" id="KW-1185">Reference proteome</keyword>
<sequence length="127" mass="14375">MERCPCCNARLRSVSLCPRCRSDLSHAAAAERGARDYLFRAIRHCQENNAELGLQSLAHAQSLKKTPLAAALGDFLLDRQRREISQLLAQKQLLPAKKRLYKLAKIAPGDEQLRLLNDFVDYQLACR</sequence>
<dbReference type="AlphaFoldDB" id="A0AAU7NQH4"/>
<organism evidence="1 2">
    <name type="scientific">Methylomarinum roseum</name>
    <dbReference type="NCBI Taxonomy" id="3067653"/>
    <lineage>
        <taxon>Bacteria</taxon>
        <taxon>Pseudomonadati</taxon>
        <taxon>Pseudomonadota</taxon>
        <taxon>Gammaproteobacteria</taxon>
        <taxon>Methylococcales</taxon>
        <taxon>Methylococcaceae</taxon>
        <taxon>Methylomarinum</taxon>
    </lineage>
</organism>
<gene>
    <name evidence="1" type="ORF">Q9L42_012725</name>
</gene>
<evidence type="ECO:0000313" key="2">
    <source>
        <dbReference type="Proteomes" id="UP001225378"/>
    </source>
</evidence>
<name>A0AAU7NQH4_9GAMM</name>
<protein>
    <submittedName>
        <fullName evidence="1">Uncharacterized protein</fullName>
    </submittedName>
</protein>
<dbReference type="EMBL" id="CP157743">
    <property type="protein sequence ID" value="XBS19230.1"/>
    <property type="molecule type" value="Genomic_DNA"/>
</dbReference>
<proteinExistence type="predicted"/>
<reference evidence="1 2" key="1">
    <citation type="journal article" date="2024" name="Microbiology">
        <title>Methylomarinum rosea sp. nov., a novel halophilic methanotrophic bacterium from the hypersaline Lake Elton.</title>
        <authorList>
            <person name="Suleimanov R.Z."/>
            <person name="Oshkin I.Y."/>
            <person name="Danilova O.V."/>
            <person name="Suzina N.E."/>
            <person name="Dedysh S.N."/>
        </authorList>
    </citation>
    <scope>NUCLEOTIDE SEQUENCE [LARGE SCALE GENOMIC DNA]</scope>
    <source>
        <strain evidence="1 2">Ch1-1</strain>
    </source>
</reference>
<accession>A0AAU7NQH4</accession>